<dbReference type="EMBL" id="HBIZ01020277">
    <property type="protein sequence ID" value="CAE0760145.1"/>
    <property type="molecule type" value="Transcribed_RNA"/>
</dbReference>
<evidence type="ECO:0000313" key="3">
    <source>
        <dbReference type="EMBL" id="CAE0760145.1"/>
    </source>
</evidence>
<sequence length="319" mass="35239">MNPRMHSRSRSASVHIIAFIIMSTCFVALRPYCHMKLHSSNLPFRTCRSLSMFLADARRWSVDSSIFRRSENAGFAYVGVDHARKWVVASFKGTNDTVDWMHDLQGLEFSFDPCRLPSGNTRGTVHKGFCEYYVKLAKLGVAGNFTALMEKHSDYTPVMTGHSLGGAAAALMAYDVYEYSRGRAAALLYTYGMPRVGDFEFAKALNARVANAYRIVHARDIVPHLPPCVGLLGCSQGKAMPHHTATEVFYPNAMRSGDNFTICDGSGEDSHCSNGVAHISVSDHCSYFGINNCAICCREEASHNFVSSPADSFLKLLFT</sequence>
<name>A0A7S4EY64_CHRCT</name>
<keyword evidence="1" id="KW-0472">Membrane</keyword>
<dbReference type="InterPro" id="IPR002921">
    <property type="entry name" value="Fungal_lipase-type"/>
</dbReference>
<keyword evidence="1" id="KW-1133">Transmembrane helix</keyword>
<reference evidence="3" key="1">
    <citation type="submission" date="2021-01" db="EMBL/GenBank/DDBJ databases">
        <authorList>
            <person name="Corre E."/>
            <person name="Pelletier E."/>
            <person name="Niang G."/>
            <person name="Scheremetjew M."/>
            <person name="Finn R."/>
            <person name="Kale V."/>
            <person name="Holt S."/>
            <person name="Cochrane G."/>
            <person name="Meng A."/>
            <person name="Brown T."/>
            <person name="Cohen L."/>
        </authorList>
    </citation>
    <scope>NUCLEOTIDE SEQUENCE</scope>
    <source>
        <strain evidence="3">CCMP645</strain>
    </source>
</reference>
<dbReference type="InterPro" id="IPR029058">
    <property type="entry name" value="AB_hydrolase_fold"/>
</dbReference>
<dbReference type="GO" id="GO:0006629">
    <property type="term" value="P:lipid metabolic process"/>
    <property type="evidence" value="ECO:0007669"/>
    <property type="project" value="InterPro"/>
</dbReference>
<dbReference type="AlphaFoldDB" id="A0A7S4EY64"/>
<accession>A0A7S4EY64</accession>
<feature type="transmembrane region" description="Helical" evidence="1">
    <location>
        <begin position="12"/>
        <end position="32"/>
    </location>
</feature>
<proteinExistence type="predicted"/>
<dbReference type="PANTHER" id="PTHR45908">
    <property type="entry name" value="PROTEIN CBG11750-RELATED"/>
    <property type="match status" value="1"/>
</dbReference>
<dbReference type="Pfam" id="PF01764">
    <property type="entry name" value="Lipase_3"/>
    <property type="match status" value="1"/>
</dbReference>
<dbReference type="Gene3D" id="3.40.50.1820">
    <property type="entry name" value="alpha/beta hydrolase"/>
    <property type="match status" value="1"/>
</dbReference>
<dbReference type="SUPFAM" id="SSF53474">
    <property type="entry name" value="alpha/beta-Hydrolases"/>
    <property type="match status" value="1"/>
</dbReference>
<feature type="domain" description="Fungal lipase-type" evidence="2">
    <location>
        <begin position="88"/>
        <end position="229"/>
    </location>
</feature>
<keyword evidence="1" id="KW-0812">Transmembrane</keyword>
<evidence type="ECO:0000256" key="1">
    <source>
        <dbReference type="SAM" id="Phobius"/>
    </source>
</evidence>
<gene>
    <name evidence="3" type="ORF">PCAR00345_LOCUS12751</name>
</gene>
<evidence type="ECO:0000259" key="2">
    <source>
        <dbReference type="Pfam" id="PF01764"/>
    </source>
</evidence>
<protein>
    <recommendedName>
        <fullName evidence="2">Fungal lipase-type domain-containing protein</fullName>
    </recommendedName>
</protein>
<organism evidence="3">
    <name type="scientific">Chrysotila carterae</name>
    <name type="common">Marine alga</name>
    <name type="synonym">Syracosphaera carterae</name>
    <dbReference type="NCBI Taxonomy" id="13221"/>
    <lineage>
        <taxon>Eukaryota</taxon>
        <taxon>Haptista</taxon>
        <taxon>Haptophyta</taxon>
        <taxon>Prymnesiophyceae</taxon>
        <taxon>Isochrysidales</taxon>
        <taxon>Isochrysidaceae</taxon>
        <taxon>Chrysotila</taxon>
    </lineage>
</organism>
<dbReference type="CDD" id="cd00519">
    <property type="entry name" value="Lipase_3"/>
    <property type="match status" value="1"/>
</dbReference>